<reference evidence="3 4" key="1">
    <citation type="journal article" date="2019" name="Emerg. Microbes Infect.">
        <title>Comprehensive subspecies identification of 175 nontuberculous mycobacteria species based on 7547 genomic profiles.</title>
        <authorList>
            <person name="Matsumoto Y."/>
            <person name="Kinjo T."/>
            <person name="Motooka D."/>
            <person name="Nabeya D."/>
            <person name="Jung N."/>
            <person name="Uechi K."/>
            <person name="Horii T."/>
            <person name="Iida T."/>
            <person name="Fujita J."/>
            <person name="Nakamura S."/>
        </authorList>
    </citation>
    <scope>NUCLEOTIDE SEQUENCE [LARGE SCALE GENOMIC DNA]</scope>
    <source>
        <strain evidence="3 4">JCM 30725</strain>
    </source>
</reference>
<dbReference type="Gene3D" id="3.20.20.140">
    <property type="entry name" value="Metal-dependent hydrolases"/>
    <property type="match status" value="1"/>
</dbReference>
<keyword evidence="4" id="KW-1185">Reference proteome</keyword>
<dbReference type="EMBL" id="BLKZ01000001">
    <property type="protein sequence ID" value="GFG90753.1"/>
    <property type="molecule type" value="Genomic_DNA"/>
</dbReference>
<organism evidence="3 4">
    <name type="scientific">Mycobacterium bourgelatii</name>
    <dbReference type="NCBI Taxonomy" id="1273442"/>
    <lineage>
        <taxon>Bacteria</taxon>
        <taxon>Bacillati</taxon>
        <taxon>Actinomycetota</taxon>
        <taxon>Actinomycetes</taxon>
        <taxon>Mycobacteriales</taxon>
        <taxon>Mycobacteriaceae</taxon>
        <taxon>Mycobacterium</taxon>
    </lineage>
</organism>
<dbReference type="PANTHER" id="PTHR43383">
    <property type="entry name" value="NODULIN 6"/>
    <property type="match status" value="1"/>
</dbReference>
<name>A0A7I9YQJ4_MYCBU</name>
<dbReference type="SUPFAM" id="SSF51556">
    <property type="entry name" value="Metallo-dependent hydrolases"/>
    <property type="match status" value="1"/>
</dbReference>
<evidence type="ECO:0000256" key="1">
    <source>
        <dbReference type="SAM" id="MobiDB-lite"/>
    </source>
</evidence>
<dbReference type="Proteomes" id="UP000465360">
    <property type="component" value="Unassembled WGS sequence"/>
</dbReference>
<feature type="region of interest" description="Disordered" evidence="1">
    <location>
        <begin position="380"/>
        <end position="414"/>
    </location>
</feature>
<dbReference type="Pfam" id="PF04909">
    <property type="entry name" value="Amidohydro_2"/>
    <property type="match status" value="1"/>
</dbReference>
<evidence type="ECO:0000313" key="3">
    <source>
        <dbReference type="EMBL" id="GFG90753.1"/>
    </source>
</evidence>
<dbReference type="PANTHER" id="PTHR43383:SF2">
    <property type="entry name" value="AMIDOHYDROLASE 2 FAMILY PROTEIN"/>
    <property type="match status" value="1"/>
</dbReference>
<feature type="domain" description="Amidohydrolase-related" evidence="2">
    <location>
        <begin position="194"/>
        <end position="371"/>
    </location>
</feature>
<accession>A0A7I9YQJ4</accession>
<proteinExistence type="predicted"/>
<dbReference type="GO" id="GO:0016787">
    <property type="term" value="F:hydrolase activity"/>
    <property type="evidence" value="ECO:0007669"/>
    <property type="project" value="InterPro"/>
</dbReference>
<dbReference type="InterPro" id="IPR032466">
    <property type="entry name" value="Metal_Hydrolase"/>
</dbReference>
<evidence type="ECO:0000259" key="2">
    <source>
        <dbReference type="Pfam" id="PF04909"/>
    </source>
</evidence>
<dbReference type="InterPro" id="IPR006680">
    <property type="entry name" value="Amidohydro-rel"/>
</dbReference>
<evidence type="ECO:0000313" key="4">
    <source>
        <dbReference type="Proteomes" id="UP000465360"/>
    </source>
</evidence>
<sequence>MAALPDLAQHLHDVALVDQHVHGCRLAAGDRRQFENALNEANTQPLADFDSGFDSQLGFAVRAYCAPILGLPRHVEPQAYWERRSQYSEAKLAQLFLTAAGVSDWLVDTGICDDTAMTDLDELSALSGNRTHEVVRLEQVAEQAAEAPGDYASAFEEILHRRAATAVGTKSILAYRGGFDGDLSDPSPAQVAEAAARWRDRGGKRLDDRVLLRFGLHRALRLDKPLQFHVGFGDRDCDLHKANPLYLLDFLRQSGDTPVVLLHCYPYEREAGYLAQAFNNVYVDGGLSVNHLGARSPAFIGRLLELAPFRKILYSSDGFGPAELHFLGAALWRHGMYRVLREFVDNGDWCESDAIRVVDLIAYGNSARVYQLGERLRGTGQDRTHDGGLGECNGLDPQTGGVAGPQGGPRPAGS</sequence>
<gene>
    <name evidence="3" type="ORF">MBOU_27950</name>
</gene>
<protein>
    <recommendedName>
        <fullName evidence="2">Amidohydrolase-related domain-containing protein</fullName>
    </recommendedName>
</protein>
<dbReference type="AlphaFoldDB" id="A0A7I9YQJ4"/>
<comment type="caution">
    <text evidence="3">The sequence shown here is derived from an EMBL/GenBank/DDBJ whole genome shotgun (WGS) entry which is preliminary data.</text>
</comment>